<evidence type="ECO:0000313" key="14">
    <source>
        <dbReference type="Proteomes" id="UP000199532"/>
    </source>
</evidence>
<dbReference type="Pfam" id="PF13715">
    <property type="entry name" value="CarbopepD_reg_2"/>
    <property type="match status" value="1"/>
</dbReference>
<dbReference type="InterPro" id="IPR023996">
    <property type="entry name" value="TonB-dep_OMP_SusC/RagA"/>
</dbReference>
<dbReference type="GO" id="GO:0006826">
    <property type="term" value="P:iron ion transport"/>
    <property type="evidence" value="ECO:0007669"/>
    <property type="project" value="UniProtKB-KW"/>
</dbReference>
<comment type="subcellular location">
    <subcellularLocation>
        <location evidence="1 10">Cell outer membrane</location>
        <topology evidence="1 10">Multi-pass membrane protein</topology>
    </subcellularLocation>
</comment>
<dbReference type="SUPFAM" id="SSF49464">
    <property type="entry name" value="Carboxypeptidase regulatory domain-like"/>
    <property type="match status" value="1"/>
</dbReference>
<evidence type="ECO:0000256" key="3">
    <source>
        <dbReference type="ARBA" id="ARBA00022452"/>
    </source>
</evidence>
<keyword evidence="8 10" id="KW-0472">Membrane</keyword>
<proteinExistence type="inferred from homology"/>
<dbReference type="Pfam" id="PF07715">
    <property type="entry name" value="Plug"/>
    <property type="match status" value="1"/>
</dbReference>
<dbReference type="InterPro" id="IPR012910">
    <property type="entry name" value="Plug_dom"/>
</dbReference>
<evidence type="ECO:0000256" key="10">
    <source>
        <dbReference type="PROSITE-ProRule" id="PRU01360"/>
    </source>
</evidence>
<dbReference type="Gene3D" id="3.55.50.30">
    <property type="match status" value="1"/>
</dbReference>
<evidence type="ECO:0000256" key="7">
    <source>
        <dbReference type="ARBA" id="ARBA00023077"/>
    </source>
</evidence>
<keyword evidence="4" id="KW-0410">Iron transport</keyword>
<keyword evidence="14" id="KW-1185">Reference proteome</keyword>
<dbReference type="Pfam" id="PF00593">
    <property type="entry name" value="TonB_dep_Rec_b-barrel"/>
    <property type="match status" value="1"/>
</dbReference>
<dbReference type="GO" id="GO:0009279">
    <property type="term" value="C:cell outer membrane"/>
    <property type="evidence" value="ECO:0007669"/>
    <property type="project" value="UniProtKB-SubCell"/>
</dbReference>
<evidence type="ECO:0000313" key="13">
    <source>
        <dbReference type="EMBL" id="SEI78675.1"/>
    </source>
</evidence>
<dbReference type="RefSeq" id="WP_090335207.1">
    <property type="nucleotide sequence ID" value="NZ_FNXY01000003.1"/>
</dbReference>
<dbReference type="Gene3D" id="2.170.130.10">
    <property type="entry name" value="TonB-dependent receptor, plug domain"/>
    <property type="match status" value="1"/>
</dbReference>
<dbReference type="InterPro" id="IPR011662">
    <property type="entry name" value="Secretin/TonB_short_N"/>
</dbReference>
<evidence type="ECO:0000256" key="4">
    <source>
        <dbReference type="ARBA" id="ARBA00022496"/>
    </source>
</evidence>
<dbReference type="InterPro" id="IPR000531">
    <property type="entry name" value="Beta-barrel_TonB"/>
</dbReference>
<dbReference type="InterPro" id="IPR036942">
    <property type="entry name" value="Beta-barrel_TonB_sf"/>
</dbReference>
<keyword evidence="5 10" id="KW-0812">Transmembrane</keyword>
<protein>
    <submittedName>
        <fullName evidence="13">TonB-linked outer membrane protein, SusC/RagA family</fullName>
    </submittedName>
</protein>
<dbReference type="OrthoDB" id="9768177at2"/>
<dbReference type="SUPFAM" id="SSF56935">
    <property type="entry name" value="Porins"/>
    <property type="match status" value="1"/>
</dbReference>
<dbReference type="PROSITE" id="PS52016">
    <property type="entry name" value="TONB_DEPENDENT_REC_3"/>
    <property type="match status" value="1"/>
</dbReference>
<evidence type="ECO:0000256" key="1">
    <source>
        <dbReference type="ARBA" id="ARBA00004571"/>
    </source>
</evidence>
<dbReference type="InterPro" id="IPR037066">
    <property type="entry name" value="Plug_dom_sf"/>
</dbReference>
<evidence type="ECO:0000256" key="8">
    <source>
        <dbReference type="ARBA" id="ARBA00023136"/>
    </source>
</evidence>
<sequence length="1189" mass="130745">MKKLYPNYAHWQIIMRFSCTQLIIAALLSTISMARVSEAQEILNNRVTLQMQNQDVRKVLNTIEEQVKVKFLYSSSLIKAERKISVNLQQQQLGEALKVILSPLNLSYEVSGKQIILKRIKLQTEDLSPQKFKSQALERSISGVVTDGSGAGLPGVSVIVKGSSRGTNTDGEGSYKIDAPDGNVTLTFSFVGFSSKDVEVSASQTTANVTLTTDEKLLSEVVVVGYGTAKKKDLTGAVSVVKVAELTEQANSNLSNQLQGRASGVTVLTSGQPGQAPQVRIRGINSFGNNTPLYVVDGVPTQDINNLNPNDVATMQVLKDAGSASIYGSRASNGVVVITTKRGTGKVKVSYDMYYGSQTVQKGNVYDALSSQGMADLKFLALKNSGVAINDPQYGSGATPVLPDYIVPTGMSEGSVDLSKYYVNPNYTDKADMDSFYRIVKANKQGTDWFHEIFKNAPMQSHNLSVSGGGTGGSYMFSFNHFNQQGNLMNTYLKRYTVRANSQYNVSKHIRVGENIALALVNNPRSTILEEGGAIGMAYRMQPIIPVYDVQGNYAGSFGSGLGNAKNPVAIRDRARNNVGLNNSVFGNMFAEVDFLKDFVVRSSFGGNYYSERGNSFAYPEWENAENVTTNAYTEYTNTGFNWTWTNTLSYEHTFNDKHSIKLLAGTEAYTSTGREVGGTSQSYFSFDPNYTILSTGSGTPTNYSAKYSDALFSYIGRIDYNFKDRYLLSGTIRRDGSSRFTNQFGWFPAVSAGWRVKEEAFMKGVDWISDLKIRGGYGIMGNQFNVNPANAFTTYGLNRSNSFYDIRGTGNSTVQGFQRTRVGNPNAKWESNINSNIGIDATLFNGAVDLTIDYYQKNINDLLFSPELAGTVGQGTAPAVNIGKMANKGIDMSVYAEKNITKDFKLNATVTLTTYNNEIKKITDGATYFDQESRRFNGSNIIRNAVGNSIGQFFGYQIDGFWNTQQEIDQANASAIERSGNADAVYQNEVKVGRFRYADINGDGIITSDDRTFLGNPSPKFSYGLNIGANYKNFDFGIFFYGVQGNEIWNNLKWWNDFYTNFQGAKSNTALYDSWTPTNMNATAPIQENTGSFSTTNVPNSYYVENGSYLRAKNAQLGYTLPKSLTQSLKIEKLRVYVQTANLFTITKYSGPDPEVGQSQVDGSTAFGLDEGVYPNTRQFLIGLNLTF</sequence>
<dbReference type="SMART" id="SM00965">
    <property type="entry name" value="STN"/>
    <property type="match status" value="1"/>
</dbReference>
<dbReference type="AlphaFoldDB" id="A0A1H6TR47"/>
<dbReference type="InterPro" id="IPR023997">
    <property type="entry name" value="TonB-dep_OMP_SusC/RagA_CS"/>
</dbReference>
<dbReference type="Proteomes" id="UP000199532">
    <property type="component" value="Unassembled WGS sequence"/>
</dbReference>
<evidence type="ECO:0000256" key="5">
    <source>
        <dbReference type="ARBA" id="ARBA00022692"/>
    </source>
</evidence>
<evidence type="ECO:0000256" key="11">
    <source>
        <dbReference type="RuleBase" id="RU003357"/>
    </source>
</evidence>
<evidence type="ECO:0000256" key="9">
    <source>
        <dbReference type="ARBA" id="ARBA00023237"/>
    </source>
</evidence>
<evidence type="ECO:0000256" key="2">
    <source>
        <dbReference type="ARBA" id="ARBA00022448"/>
    </source>
</evidence>
<dbReference type="EMBL" id="FNXY01000003">
    <property type="protein sequence ID" value="SEI78675.1"/>
    <property type="molecule type" value="Genomic_DNA"/>
</dbReference>
<dbReference type="NCBIfam" id="TIGR04056">
    <property type="entry name" value="OMP_RagA_SusC"/>
    <property type="match status" value="1"/>
</dbReference>
<keyword evidence="6" id="KW-0408">Iron</keyword>
<gene>
    <name evidence="13" type="ORF">SAMN04487995_2212</name>
</gene>
<evidence type="ECO:0000256" key="6">
    <source>
        <dbReference type="ARBA" id="ARBA00023004"/>
    </source>
</evidence>
<dbReference type="STRING" id="408657.SAMN04487995_2212"/>
<keyword evidence="2 10" id="KW-0813">Transport</keyword>
<name>A0A1H6TR47_9BACT</name>
<dbReference type="InterPro" id="IPR039426">
    <property type="entry name" value="TonB-dep_rcpt-like"/>
</dbReference>
<organism evidence="13 14">
    <name type="scientific">Dyadobacter koreensis</name>
    <dbReference type="NCBI Taxonomy" id="408657"/>
    <lineage>
        <taxon>Bacteria</taxon>
        <taxon>Pseudomonadati</taxon>
        <taxon>Bacteroidota</taxon>
        <taxon>Cytophagia</taxon>
        <taxon>Cytophagales</taxon>
        <taxon>Spirosomataceae</taxon>
        <taxon>Dyadobacter</taxon>
    </lineage>
</organism>
<keyword evidence="9 10" id="KW-0998">Cell outer membrane</keyword>
<reference evidence="13 14" key="1">
    <citation type="submission" date="2016-10" db="EMBL/GenBank/DDBJ databases">
        <authorList>
            <person name="de Groot N.N."/>
        </authorList>
    </citation>
    <scope>NUCLEOTIDE SEQUENCE [LARGE SCALE GENOMIC DNA]</scope>
    <source>
        <strain evidence="13 14">DSM 19938</strain>
    </source>
</reference>
<keyword evidence="7 11" id="KW-0798">TonB box</keyword>
<keyword evidence="4" id="KW-0406">Ion transport</keyword>
<keyword evidence="3 10" id="KW-1134">Transmembrane beta strand</keyword>
<comment type="similarity">
    <text evidence="10 11">Belongs to the TonB-dependent receptor family.</text>
</comment>
<accession>A0A1H6TR47</accession>
<evidence type="ECO:0000259" key="12">
    <source>
        <dbReference type="SMART" id="SM00965"/>
    </source>
</evidence>
<dbReference type="InterPro" id="IPR008969">
    <property type="entry name" value="CarboxyPept-like_regulatory"/>
</dbReference>
<feature type="domain" description="Secretin/TonB short N-terminal" evidence="12">
    <location>
        <begin position="69"/>
        <end position="120"/>
    </location>
</feature>
<dbReference type="Pfam" id="PF07660">
    <property type="entry name" value="STN"/>
    <property type="match status" value="1"/>
</dbReference>
<dbReference type="Gene3D" id="2.40.170.20">
    <property type="entry name" value="TonB-dependent receptor, beta-barrel domain"/>
    <property type="match status" value="1"/>
</dbReference>
<dbReference type="NCBIfam" id="TIGR04057">
    <property type="entry name" value="SusC_RagA_signa"/>
    <property type="match status" value="1"/>
</dbReference>
<dbReference type="Gene3D" id="2.60.40.1120">
    <property type="entry name" value="Carboxypeptidase-like, regulatory domain"/>
    <property type="match status" value="1"/>
</dbReference>